<gene>
    <name evidence="2" type="ORF">CDL15_Pgr019315</name>
</gene>
<dbReference type="Proteomes" id="UP000197138">
    <property type="component" value="Unassembled WGS sequence"/>
</dbReference>
<protein>
    <submittedName>
        <fullName evidence="2">Uncharacterized protein</fullName>
    </submittedName>
</protein>
<sequence>MGGGAMRGTVLPTTPTGTPSSSSGLFSPSSSYSSNPFPPNFPASANYSASSQTLGPRPSASCQDPDNGPLGGGARGGGFTFGSFISSVFGPVPSQLEIERAIAALQEALWEAILNNELVRKLQQSLSTEIRRPRISEEASSEPDSGSDNLWWFLDIVKEKIMELIEKFKSLMDEIFKQHYGRAKQPTAEDTAQLEEKVRSSLLLTVVILLMVVLARSYNEKSKGKGVGDWRPRTLHQERRHPQRTLTTSVEGSGSSIGGPDPDSDSRSLVDSRLEPQIGDPEPSTKVADTHRGRRRPQWRGRDSQLEAPTLN</sequence>
<feature type="compositionally biased region" description="Low complexity" evidence="1">
    <location>
        <begin position="252"/>
        <end position="263"/>
    </location>
</feature>
<name>A0A218X6L8_PUNGR</name>
<feature type="compositionally biased region" description="Low complexity" evidence="1">
    <location>
        <begin position="11"/>
        <end position="35"/>
    </location>
</feature>
<feature type="compositionally biased region" description="Polar residues" evidence="1">
    <location>
        <begin position="48"/>
        <end position="64"/>
    </location>
</feature>
<dbReference type="PANTHER" id="PTHR33625:SF2">
    <property type="entry name" value="POST-SET DOMAIN-CONTAINING PROTEIN"/>
    <property type="match status" value="1"/>
</dbReference>
<accession>A0A218X6L8</accession>
<organism evidence="2 3">
    <name type="scientific">Punica granatum</name>
    <name type="common">Pomegranate</name>
    <dbReference type="NCBI Taxonomy" id="22663"/>
    <lineage>
        <taxon>Eukaryota</taxon>
        <taxon>Viridiplantae</taxon>
        <taxon>Streptophyta</taxon>
        <taxon>Embryophyta</taxon>
        <taxon>Tracheophyta</taxon>
        <taxon>Spermatophyta</taxon>
        <taxon>Magnoliopsida</taxon>
        <taxon>eudicotyledons</taxon>
        <taxon>Gunneridae</taxon>
        <taxon>Pentapetalae</taxon>
        <taxon>rosids</taxon>
        <taxon>malvids</taxon>
        <taxon>Myrtales</taxon>
        <taxon>Lythraceae</taxon>
        <taxon>Punica</taxon>
    </lineage>
</organism>
<feature type="region of interest" description="Disordered" evidence="1">
    <location>
        <begin position="1"/>
        <end position="73"/>
    </location>
</feature>
<evidence type="ECO:0000313" key="3">
    <source>
        <dbReference type="Proteomes" id="UP000197138"/>
    </source>
</evidence>
<evidence type="ECO:0000256" key="1">
    <source>
        <dbReference type="SAM" id="MobiDB-lite"/>
    </source>
</evidence>
<comment type="caution">
    <text evidence="2">The sequence shown here is derived from an EMBL/GenBank/DDBJ whole genome shotgun (WGS) entry which is preliminary data.</text>
</comment>
<dbReference type="AlphaFoldDB" id="A0A218X6L8"/>
<dbReference type="PANTHER" id="PTHR33625">
    <property type="entry name" value="OS08G0179900 PROTEIN"/>
    <property type="match status" value="1"/>
</dbReference>
<feature type="compositionally biased region" description="Basic and acidic residues" evidence="1">
    <location>
        <begin position="222"/>
        <end position="237"/>
    </location>
</feature>
<proteinExistence type="predicted"/>
<feature type="compositionally biased region" description="Basic and acidic residues" evidence="1">
    <location>
        <begin position="264"/>
        <end position="274"/>
    </location>
</feature>
<reference evidence="3" key="1">
    <citation type="journal article" date="2017" name="Plant J.">
        <title>The pomegranate (Punica granatum L.) genome and the genomics of punicalagin biosynthesis.</title>
        <authorList>
            <person name="Qin G."/>
            <person name="Xu C."/>
            <person name="Ming R."/>
            <person name="Tang H."/>
            <person name="Guyot R."/>
            <person name="Kramer E.M."/>
            <person name="Hu Y."/>
            <person name="Yi X."/>
            <person name="Qi Y."/>
            <person name="Xu X."/>
            <person name="Gao Z."/>
            <person name="Pan H."/>
            <person name="Jian J."/>
            <person name="Tian Y."/>
            <person name="Yue Z."/>
            <person name="Xu Y."/>
        </authorList>
    </citation>
    <scope>NUCLEOTIDE SEQUENCE [LARGE SCALE GENOMIC DNA]</scope>
    <source>
        <strain evidence="3">cv. Dabenzi</strain>
    </source>
</reference>
<dbReference type="EMBL" id="MTKT01002270">
    <property type="protein sequence ID" value="OWM80151.1"/>
    <property type="molecule type" value="Genomic_DNA"/>
</dbReference>
<evidence type="ECO:0000313" key="2">
    <source>
        <dbReference type="EMBL" id="OWM80151.1"/>
    </source>
</evidence>
<feature type="region of interest" description="Disordered" evidence="1">
    <location>
        <begin position="222"/>
        <end position="312"/>
    </location>
</feature>